<evidence type="ECO:0000256" key="1">
    <source>
        <dbReference type="SAM" id="Phobius"/>
    </source>
</evidence>
<feature type="transmembrane region" description="Helical" evidence="1">
    <location>
        <begin position="74"/>
        <end position="96"/>
    </location>
</feature>
<keyword evidence="1" id="KW-0472">Membrane</keyword>
<sequence>MMRYLKLTNFELSRFFKIYLVLIGVTFVMQLLGVVFTSNKYLSAIKELLESGMTQEEALKQWGPFSFYNVTSSFWFFAPVALCAASLIIYVLFIWYRDWFGKNTFAYRLLMLPTARINVYFAKATAIFLMVLGLISLQIAFLPIESHLLQSIVPAPYLEEQGINQMISSFDSLRILYPTTFIEYLTHYGVGLMAVLVVFTGVLFERCFRWKGILLGVLFAGISLIVFFLPVIIQEFVLVQFFYPTELFFLMVLTGLIVMTGSILMSNYLLNKKIRV</sequence>
<dbReference type="AlphaFoldDB" id="A0A919X7Z6"/>
<name>A0A919X7Z6_9BACI</name>
<feature type="transmembrane region" description="Helical" evidence="1">
    <location>
        <begin position="117"/>
        <end position="141"/>
    </location>
</feature>
<feature type="transmembrane region" description="Helical" evidence="1">
    <location>
        <begin position="213"/>
        <end position="233"/>
    </location>
</feature>
<dbReference type="EMBL" id="BORP01000003">
    <property type="protein sequence ID" value="GIO27211.1"/>
    <property type="molecule type" value="Genomic_DNA"/>
</dbReference>
<gene>
    <name evidence="2" type="ORF">J43TS3_18220</name>
</gene>
<proteinExistence type="predicted"/>
<feature type="transmembrane region" description="Helical" evidence="1">
    <location>
        <begin position="185"/>
        <end position="204"/>
    </location>
</feature>
<keyword evidence="3" id="KW-1185">Reference proteome</keyword>
<organism evidence="2 3">
    <name type="scientific">Ornithinibacillus bavariensis</name>
    <dbReference type="NCBI Taxonomy" id="545502"/>
    <lineage>
        <taxon>Bacteria</taxon>
        <taxon>Bacillati</taxon>
        <taxon>Bacillota</taxon>
        <taxon>Bacilli</taxon>
        <taxon>Bacillales</taxon>
        <taxon>Bacillaceae</taxon>
        <taxon>Ornithinibacillus</taxon>
    </lineage>
</organism>
<evidence type="ECO:0000313" key="3">
    <source>
        <dbReference type="Proteomes" id="UP000676917"/>
    </source>
</evidence>
<reference evidence="2" key="1">
    <citation type="submission" date="2021-03" db="EMBL/GenBank/DDBJ databases">
        <title>Antimicrobial resistance genes in bacteria isolated from Japanese honey, and their potential for conferring macrolide and lincosamide resistance in the American foulbrood pathogen Paenibacillus larvae.</title>
        <authorList>
            <person name="Okamoto M."/>
            <person name="Kumagai M."/>
            <person name="Kanamori H."/>
            <person name="Takamatsu D."/>
        </authorList>
    </citation>
    <scope>NUCLEOTIDE SEQUENCE</scope>
    <source>
        <strain evidence="2">J43TS3</strain>
    </source>
</reference>
<feature type="transmembrane region" description="Helical" evidence="1">
    <location>
        <begin position="248"/>
        <end position="270"/>
    </location>
</feature>
<evidence type="ECO:0000313" key="2">
    <source>
        <dbReference type="EMBL" id="GIO27211.1"/>
    </source>
</evidence>
<dbReference type="RefSeq" id="WP_212920711.1">
    <property type="nucleotide sequence ID" value="NZ_BORP01000003.1"/>
</dbReference>
<dbReference type="Proteomes" id="UP000676917">
    <property type="component" value="Unassembled WGS sequence"/>
</dbReference>
<accession>A0A919X7Z6</accession>
<feature type="transmembrane region" description="Helical" evidence="1">
    <location>
        <begin position="12"/>
        <end position="36"/>
    </location>
</feature>
<comment type="caution">
    <text evidence="2">The sequence shown here is derived from an EMBL/GenBank/DDBJ whole genome shotgun (WGS) entry which is preliminary data.</text>
</comment>
<keyword evidence="1" id="KW-0812">Transmembrane</keyword>
<protein>
    <submittedName>
        <fullName evidence="2">Uncharacterized protein</fullName>
    </submittedName>
</protein>
<keyword evidence="1" id="KW-1133">Transmembrane helix</keyword>